<dbReference type="Proteomes" id="UP000320333">
    <property type="component" value="Unassembled WGS sequence"/>
</dbReference>
<evidence type="ECO:0000313" key="3">
    <source>
        <dbReference type="Proteomes" id="UP000320333"/>
    </source>
</evidence>
<feature type="domain" description="GST N-terminal" evidence="1">
    <location>
        <begin position="23"/>
        <end position="88"/>
    </location>
</feature>
<dbReference type="Gene3D" id="3.40.30.10">
    <property type="entry name" value="Glutaredoxin"/>
    <property type="match status" value="1"/>
</dbReference>
<dbReference type="InterPro" id="IPR036249">
    <property type="entry name" value="Thioredoxin-like_sf"/>
</dbReference>
<accession>A0A507FH85</accession>
<sequence length="258" mass="28619">MSEITLHELILDPSEEAPHFLSMPNGWKAHLSILHKGLSVKLQTHTHWDIKNTLSSRNGGNRTTSPAIDLDDGSLLCDSFAIAEYLEAKYPDKPSLFSGSLSHDPAAVLVGKQYARFINAGLGDSDSQWAVWLELSVADLAAGIPQDSKYKEYFTSDTKWGENGFEKMVKRARDEDLVGRAKLNVLPLVAVLKSQPFLQGSEPGFVDYVVFGRYAMCRNANPALAKQVWEDQGVEIAKWVESIVGRYPTIAKHLRAYA</sequence>
<keyword evidence="3" id="KW-1185">Reference proteome</keyword>
<dbReference type="STRING" id="246404.A0A507FH85"/>
<dbReference type="SUPFAM" id="SSF52833">
    <property type="entry name" value="Thioredoxin-like"/>
    <property type="match status" value="1"/>
</dbReference>
<dbReference type="EMBL" id="QEAP01000073">
    <property type="protein sequence ID" value="TPX75643.1"/>
    <property type="molecule type" value="Genomic_DNA"/>
</dbReference>
<dbReference type="Pfam" id="PF13409">
    <property type="entry name" value="GST_N_2"/>
    <property type="match status" value="1"/>
</dbReference>
<dbReference type="Gene3D" id="1.20.1050.10">
    <property type="match status" value="1"/>
</dbReference>
<dbReference type="SUPFAM" id="SSF47616">
    <property type="entry name" value="GST C-terminal domain-like"/>
    <property type="match status" value="1"/>
</dbReference>
<organism evidence="2 3">
    <name type="scientific">Chytriomyces confervae</name>
    <dbReference type="NCBI Taxonomy" id="246404"/>
    <lineage>
        <taxon>Eukaryota</taxon>
        <taxon>Fungi</taxon>
        <taxon>Fungi incertae sedis</taxon>
        <taxon>Chytridiomycota</taxon>
        <taxon>Chytridiomycota incertae sedis</taxon>
        <taxon>Chytridiomycetes</taxon>
        <taxon>Chytridiales</taxon>
        <taxon>Chytriomycetaceae</taxon>
        <taxon>Chytriomyces</taxon>
    </lineage>
</organism>
<comment type="caution">
    <text evidence="2">The sequence shown here is derived from an EMBL/GenBank/DDBJ whole genome shotgun (WGS) entry which is preliminary data.</text>
</comment>
<protein>
    <recommendedName>
        <fullName evidence="1">GST N-terminal domain-containing protein</fullName>
    </recommendedName>
</protein>
<proteinExistence type="predicted"/>
<dbReference type="InterPro" id="IPR036282">
    <property type="entry name" value="Glutathione-S-Trfase_C_sf"/>
</dbReference>
<dbReference type="InterPro" id="IPR004045">
    <property type="entry name" value="Glutathione_S-Trfase_N"/>
</dbReference>
<evidence type="ECO:0000259" key="1">
    <source>
        <dbReference type="Pfam" id="PF13409"/>
    </source>
</evidence>
<reference evidence="2 3" key="1">
    <citation type="journal article" date="2019" name="Sci. Rep.">
        <title>Comparative genomics of chytrid fungi reveal insights into the obligate biotrophic and pathogenic lifestyle of Synchytrium endobioticum.</title>
        <authorList>
            <person name="van de Vossenberg B.T.L.H."/>
            <person name="Warris S."/>
            <person name="Nguyen H.D.T."/>
            <person name="van Gent-Pelzer M.P.E."/>
            <person name="Joly D.L."/>
            <person name="van de Geest H.C."/>
            <person name="Bonants P.J.M."/>
            <person name="Smith D.S."/>
            <person name="Levesque C.A."/>
            <person name="van der Lee T.A.J."/>
        </authorList>
    </citation>
    <scope>NUCLEOTIDE SEQUENCE [LARGE SCALE GENOMIC DNA]</scope>
    <source>
        <strain evidence="2 3">CBS 675.73</strain>
    </source>
</reference>
<evidence type="ECO:0000313" key="2">
    <source>
        <dbReference type="EMBL" id="TPX75643.1"/>
    </source>
</evidence>
<dbReference type="AlphaFoldDB" id="A0A507FH85"/>
<dbReference type="OrthoDB" id="4951845at2759"/>
<name>A0A507FH85_9FUNG</name>
<gene>
    <name evidence="2" type="ORF">CcCBS67573_g03087</name>
</gene>